<reference evidence="2 3" key="1">
    <citation type="submission" date="2010-12" db="EMBL/GenBank/DDBJ databases">
        <title>Whole genome sequence of Anaerolinea thermophila UNI-1.</title>
        <authorList>
            <person name="Narita-Yamada S."/>
            <person name="Kishi E."/>
            <person name="Watanabe Y."/>
            <person name="Takasaki K."/>
            <person name="Ankai A."/>
            <person name="Oguchi A."/>
            <person name="Fukui S."/>
            <person name="Takahashi M."/>
            <person name="Yashiro I."/>
            <person name="Hosoyama A."/>
            <person name="Sekiguchi Y."/>
            <person name="Hanada S."/>
            <person name="Fujita N."/>
        </authorList>
    </citation>
    <scope>NUCLEOTIDE SEQUENCE [LARGE SCALE GENOMIC DNA]</scope>
    <source>
        <strain evidence="3">DSM 14523 / JCM 11388 / NBRC 100420 / UNI-1</strain>
    </source>
</reference>
<evidence type="ECO:0000313" key="2">
    <source>
        <dbReference type="EMBL" id="BAJ63124.1"/>
    </source>
</evidence>
<dbReference type="Pfam" id="PF02698">
    <property type="entry name" value="DUF218"/>
    <property type="match status" value="1"/>
</dbReference>
<dbReference type="PANTHER" id="PTHR30336:SF6">
    <property type="entry name" value="INTEGRAL MEMBRANE PROTEIN"/>
    <property type="match status" value="1"/>
</dbReference>
<evidence type="ECO:0000259" key="1">
    <source>
        <dbReference type="Pfam" id="PF02698"/>
    </source>
</evidence>
<name>E8N3W0_ANATU</name>
<feature type="domain" description="DUF218" evidence="1">
    <location>
        <begin position="50"/>
        <end position="184"/>
    </location>
</feature>
<proteinExistence type="predicted"/>
<dbReference type="AlphaFoldDB" id="E8N3W0"/>
<gene>
    <name evidence="2" type="ordered locus">ANT_10900</name>
</gene>
<dbReference type="eggNOG" id="COG2949">
    <property type="taxonomic scope" value="Bacteria"/>
</dbReference>
<dbReference type="PANTHER" id="PTHR30336">
    <property type="entry name" value="INNER MEMBRANE PROTEIN, PROBABLE PERMEASE"/>
    <property type="match status" value="1"/>
</dbReference>
<dbReference type="InParanoid" id="E8N3W0"/>
<dbReference type="KEGG" id="atm:ANT_10900"/>
<sequence length="222" mass="24958">MYRRTFSRIVSMFIVLILVATTLLLAARGFTALYAKSRIIPVADAPEMPVAIVFGAGLSRDGTPSPVLRDRVETAAALYFQGKVKKLLMSGDNRFVDYNEPGAMRQYALDLGVPAENIVLDYAGRRTYDTCYRARAIFGVTEAILVTQPFHLPRALYLCNQLGVKAWGVPADNRYYLKRSQLIWNIRETMATLVALWEVWVTHPVPVLGPYEPIFPEEQRSG</sequence>
<dbReference type="CDD" id="cd06259">
    <property type="entry name" value="YdcF-like"/>
    <property type="match status" value="1"/>
</dbReference>
<dbReference type="GO" id="GO:0005886">
    <property type="term" value="C:plasma membrane"/>
    <property type="evidence" value="ECO:0007669"/>
    <property type="project" value="TreeGrafter"/>
</dbReference>
<dbReference type="STRING" id="926569.ANT_10900"/>
<dbReference type="OrthoDB" id="9782395at2"/>
<organism evidence="2 3">
    <name type="scientific">Anaerolinea thermophila (strain DSM 14523 / JCM 11388 / NBRC 100420 / UNI-1)</name>
    <dbReference type="NCBI Taxonomy" id="926569"/>
    <lineage>
        <taxon>Bacteria</taxon>
        <taxon>Bacillati</taxon>
        <taxon>Chloroflexota</taxon>
        <taxon>Anaerolineae</taxon>
        <taxon>Anaerolineales</taxon>
        <taxon>Anaerolineaceae</taxon>
        <taxon>Anaerolinea</taxon>
    </lineage>
</organism>
<dbReference type="EMBL" id="AP012029">
    <property type="protein sequence ID" value="BAJ63124.1"/>
    <property type="molecule type" value="Genomic_DNA"/>
</dbReference>
<dbReference type="Proteomes" id="UP000008922">
    <property type="component" value="Chromosome"/>
</dbReference>
<dbReference type="InterPro" id="IPR003848">
    <property type="entry name" value="DUF218"/>
</dbReference>
<dbReference type="HOGENOM" id="CLU_051474_0_0_0"/>
<keyword evidence="3" id="KW-1185">Reference proteome</keyword>
<dbReference type="InterPro" id="IPR051599">
    <property type="entry name" value="Cell_Envelope_Assoc"/>
</dbReference>
<accession>E8N3W0</accession>
<evidence type="ECO:0000313" key="3">
    <source>
        <dbReference type="Proteomes" id="UP000008922"/>
    </source>
</evidence>
<protein>
    <recommendedName>
        <fullName evidence="1">DUF218 domain-containing protein</fullName>
    </recommendedName>
</protein>